<dbReference type="RefSeq" id="WP_215920648.1">
    <property type="nucleotide sequence ID" value="NZ_JAHKNI010000009.1"/>
</dbReference>
<evidence type="ECO:0000313" key="3">
    <source>
        <dbReference type="Proteomes" id="UP000733379"/>
    </source>
</evidence>
<dbReference type="InterPro" id="IPR036610">
    <property type="entry name" value="PEBP-like_sf"/>
</dbReference>
<protein>
    <submittedName>
        <fullName evidence="2">YbhB/YbcL family Raf kinase inhibitor-like protein</fullName>
    </submittedName>
</protein>
<accession>A0ABS6B705</accession>
<dbReference type="PANTHER" id="PTHR30289">
    <property type="entry name" value="UNCHARACTERIZED PROTEIN YBCL-RELATED"/>
    <property type="match status" value="1"/>
</dbReference>
<comment type="caution">
    <text evidence="2">The sequence shown here is derived from an EMBL/GenBank/DDBJ whole genome shotgun (WGS) entry which is preliminary data.</text>
</comment>
<dbReference type="Proteomes" id="UP000733379">
    <property type="component" value="Unassembled WGS sequence"/>
</dbReference>
<name>A0ABS6B705_9NOCA</name>
<dbReference type="CDD" id="cd00865">
    <property type="entry name" value="PEBP_bact_arch"/>
    <property type="match status" value="1"/>
</dbReference>
<dbReference type="EMBL" id="JAHKNI010000009">
    <property type="protein sequence ID" value="MBU3064964.1"/>
    <property type="molecule type" value="Genomic_DNA"/>
</dbReference>
<reference evidence="2 3" key="1">
    <citation type="submission" date="2021-06" db="EMBL/GenBank/DDBJ databases">
        <title>Actinomycetes sequencing.</title>
        <authorList>
            <person name="Shan Q."/>
        </authorList>
    </citation>
    <scope>NUCLEOTIDE SEQUENCE [LARGE SCALE GENOMIC DNA]</scope>
    <source>
        <strain evidence="2 3">NEAU-G5</strain>
    </source>
</reference>
<keyword evidence="2" id="KW-0649">Protein kinase inhibitor</keyword>
<proteinExistence type="inferred from homology"/>
<dbReference type="SUPFAM" id="SSF49777">
    <property type="entry name" value="PEBP-like"/>
    <property type="match status" value="1"/>
</dbReference>
<evidence type="ECO:0000313" key="2">
    <source>
        <dbReference type="EMBL" id="MBU3064964.1"/>
    </source>
</evidence>
<organism evidence="2 3">
    <name type="scientific">Nocardia albiluteola</name>
    <dbReference type="NCBI Taxonomy" id="2842303"/>
    <lineage>
        <taxon>Bacteria</taxon>
        <taxon>Bacillati</taxon>
        <taxon>Actinomycetota</taxon>
        <taxon>Actinomycetes</taxon>
        <taxon>Mycobacteriales</taxon>
        <taxon>Nocardiaceae</taxon>
        <taxon>Nocardia</taxon>
    </lineage>
</organism>
<dbReference type="InterPro" id="IPR005247">
    <property type="entry name" value="YbhB_YbcL/LppC-like"/>
</dbReference>
<gene>
    <name evidence="2" type="ORF">KO481_25965</name>
</gene>
<sequence length="194" mass="20251">MARNVIGRLLRPVRAGIGKTAWHHPATAAAPETITVTSNAFADGAPIPRRYAGAGVGDNIAPPLAWSGAPEAAAELVLIVEDPDVPLPRPIVHALLTGIDPGIGELREGAMNLPAPGSPSEPLAAHIGVGSFKRRGYAGPRPIPGHGPHRYIFQLFALDTPSGLADEATLPRTLTAMDGHVIARGRLTGTYQRD</sequence>
<dbReference type="InterPro" id="IPR008914">
    <property type="entry name" value="PEBP"/>
</dbReference>
<dbReference type="PANTHER" id="PTHR30289:SF1">
    <property type="entry name" value="PEBP (PHOSPHATIDYLETHANOLAMINE-BINDING PROTEIN) FAMILY PROTEIN"/>
    <property type="match status" value="1"/>
</dbReference>
<dbReference type="Pfam" id="PF01161">
    <property type="entry name" value="PBP"/>
    <property type="match status" value="1"/>
</dbReference>
<comment type="similarity">
    <text evidence="1">Belongs to the UPF0098 family.</text>
</comment>
<keyword evidence="3" id="KW-1185">Reference proteome</keyword>
<evidence type="ECO:0000256" key="1">
    <source>
        <dbReference type="ARBA" id="ARBA00007120"/>
    </source>
</evidence>
<dbReference type="NCBIfam" id="TIGR00481">
    <property type="entry name" value="YbhB/YbcL family Raf kinase inhibitor-like protein"/>
    <property type="match status" value="1"/>
</dbReference>
<dbReference type="Gene3D" id="3.90.280.10">
    <property type="entry name" value="PEBP-like"/>
    <property type="match status" value="1"/>
</dbReference>
<dbReference type="GO" id="GO:0004860">
    <property type="term" value="F:protein kinase inhibitor activity"/>
    <property type="evidence" value="ECO:0007669"/>
    <property type="project" value="UniProtKB-KW"/>
</dbReference>